<reference evidence="5 6" key="1">
    <citation type="submission" date="2024-08" db="EMBL/GenBank/DDBJ databases">
        <title>Gnathostoma spinigerum genome.</title>
        <authorList>
            <person name="Gonzalez-Bertolin B."/>
            <person name="Monzon S."/>
            <person name="Zaballos A."/>
            <person name="Jimenez P."/>
            <person name="Dekumyoy P."/>
            <person name="Varona S."/>
            <person name="Cuesta I."/>
            <person name="Sumanam S."/>
            <person name="Adisakwattana P."/>
            <person name="Gasser R.B."/>
            <person name="Hernandez-Gonzalez A."/>
            <person name="Young N.D."/>
            <person name="Perteguer M.J."/>
        </authorList>
    </citation>
    <scope>NUCLEOTIDE SEQUENCE [LARGE SCALE GENOMIC DNA]</scope>
    <source>
        <strain evidence="5">AL3</strain>
        <tissue evidence="5">Liver</tissue>
    </source>
</reference>
<proteinExistence type="inferred from homology"/>
<evidence type="ECO:0000259" key="4">
    <source>
        <dbReference type="Pfam" id="PF07910"/>
    </source>
</evidence>
<name>A0ABD6ESI2_9BILA</name>
<dbReference type="InterPro" id="IPR012462">
    <property type="entry name" value="UFSP1/2_DUB_cat"/>
</dbReference>
<dbReference type="PANTHER" id="PTHR48153">
    <property type="entry name" value="UFM1-SPECIFIC PROTEASE 2"/>
    <property type="match status" value="1"/>
</dbReference>
<feature type="domain" description="UFSP1/2/DUB catalytic" evidence="4">
    <location>
        <begin position="131"/>
        <end position="318"/>
    </location>
</feature>
<organism evidence="5 6">
    <name type="scientific">Gnathostoma spinigerum</name>
    <dbReference type="NCBI Taxonomy" id="75299"/>
    <lineage>
        <taxon>Eukaryota</taxon>
        <taxon>Metazoa</taxon>
        <taxon>Ecdysozoa</taxon>
        <taxon>Nematoda</taxon>
        <taxon>Chromadorea</taxon>
        <taxon>Rhabditida</taxon>
        <taxon>Spirurina</taxon>
        <taxon>Gnathostomatomorpha</taxon>
        <taxon>Gnathostomatoidea</taxon>
        <taxon>Gnathostomatidae</taxon>
        <taxon>Gnathostoma</taxon>
    </lineage>
</organism>
<evidence type="ECO:0000313" key="6">
    <source>
        <dbReference type="Proteomes" id="UP001608902"/>
    </source>
</evidence>
<gene>
    <name evidence="5" type="ORF">AB6A40_009622</name>
</gene>
<evidence type="ECO:0000256" key="1">
    <source>
        <dbReference type="ARBA" id="ARBA00008552"/>
    </source>
</evidence>
<dbReference type="AlphaFoldDB" id="A0ABD6ESI2"/>
<evidence type="ECO:0000313" key="5">
    <source>
        <dbReference type="EMBL" id="MFH4982913.1"/>
    </source>
</evidence>
<sequence length="344" mass="38595">MLDAAVECCGLDFDLLDWVNHIELSHSNSEILPCPACYVRFSVSSFRDHITNEHLFRCPYERCPFISISFETMASHTATHSETIPSTSTNNEKPSVSNSTGDNLSGRLSRLFSLNQHCLMVRIASNLCLHAISSEDRGYGCGYRNLQIIISSIRLDPDLGAALGLMVTPSITAIQSGIETAWRNGFDPDGAAQLHFSLKGTRKWIGATEVAVYLQSHFIRVELIDFERNAQRGPLPARLFDWVFNYFRSYSYPLYFQHAGHSRTIIGVEETRNSRFLLIYDPFVNPRRVEVALSSQNSSQLSFLRCSMSSLTEPAYQIVAIRGVLSSSHYDIAKTFTSFNHSAA</sequence>
<protein>
    <recommendedName>
        <fullName evidence="4">UFSP1/2/DUB catalytic domain-containing protein</fullName>
    </recommendedName>
</protein>
<evidence type="ECO:0000256" key="3">
    <source>
        <dbReference type="SAM" id="MobiDB-lite"/>
    </source>
</evidence>
<comment type="caution">
    <text evidence="5">The sequence shown here is derived from an EMBL/GenBank/DDBJ whole genome shotgun (WGS) entry which is preliminary data.</text>
</comment>
<keyword evidence="2" id="KW-0378">Hydrolase</keyword>
<dbReference type="PANTHER" id="PTHR48153:SF4">
    <property type="entry name" value="UBIQUITIN CARBOXYL-TERMINAL HYDROLASE MUG105"/>
    <property type="match status" value="1"/>
</dbReference>
<accession>A0ABD6ESI2</accession>
<keyword evidence="6" id="KW-1185">Reference proteome</keyword>
<dbReference type="GO" id="GO:0071567">
    <property type="term" value="F:deUFMylase activity"/>
    <property type="evidence" value="ECO:0007669"/>
    <property type="project" value="UniProtKB-ARBA"/>
</dbReference>
<dbReference type="EMBL" id="JBGFUD010010456">
    <property type="protein sequence ID" value="MFH4982913.1"/>
    <property type="molecule type" value="Genomic_DNA"/>
</dbReference>
<dbReference type="Pfam" id="PF07910">
    <property type="entry name" value="Peptidase_C78"/>
    <property type="match status" value="1"/>
</dbReference>
<dbReference type="Proteomes" id="UP001608902">
    <property type="component" value="Unassembled WGS sequence"/>
</dbReference>
<feature type="region of interest" description="Disordered" evidence="3">
    <location>
        <begin position="79"/>
        <end position="102"/>
    </location>
</feature>
<comment type="similarity">
    <text evidence="1">Belongs to the peptidase C78 family.</text>
</comment>
<evidence type="ECO:0000256" key="2">
    <source>
        <dbReference type="ARBA" id="ARBA00022801"/>
    </source>
</evidence>
<dbReference type="Gene3D" id="3.90.70.130">
    <property type="match status" value="1"/>
</dbReference>